<evidence type="ECO:0000313" key="5">
    <source>
        <dbReference type="Proteomes" id="UP000572212"/>
    </source>
</evidence>
<comment type="caution">
    <text evidence="4">The sequence shown here is derived from an EMBL/GenBank/DDBJ whole genome shotgun (WGS) entry which is preliminary data.</text>
</comment>
<dbReference type="AlphaFoldDB" id="A0A841RSV4"/>
<dbReference type="Pfam" id="PF00583">
    <property type="entry name" value="Acetyltransf_1"/>
    <property type="match status" value="1"/>
</dbReference>
<dbReference type="Gene3D" id="3.40.630.30">
    <property type="match status" value="1"/>
</dbReference>
<dbReference type="InterPro" id="IPR016181">
    <property type="entry name" value="Acyl_CoA_acyltransferase"/>
</dbReference>
<accession>A0A841RSV4</accession>
<dbReference type="CDD" id="cd04301">
    <property type="entry name" value="NAT_SF"/>
    <property type="match status" value="1"/>
</dbReference>
<reference evidence="4 5" key="1">
    <citation type="submission" date="2020-08" db="EMBL/GenBank/DDBJ databases">
        <title>Genomic Encyclopedia of Type Strains, Phase IV (KMG-IV): sequencing the most valuable type-strain genomes for metagenomic binning, comparative biology and taxonomic classification.</title>
        <authorList>
            <person name="Goeker M."/>
        </authorList>
    </citation>
    <scope>NUCLEOTIDE SEQUENCE [LARGE SCALE GENOMIC DNA]</scope>
    <source>
        <strain evidence="4 5">DSM 11805</strain>
    </source>
</reference>
<dbReference type="PANTHER" id="PTHR43877">
    <property type="entry name" value="AMINOALKYLPHOSPHONATE N-ACETYLTRANSFERASE-RELATED-RELATED"/>
    <property type="match status" value="1"/>
</dbReference>
<dbReference type="EMBL" id="JACHON010000037">
    <property type="protein sequence ID" value="MBB6514396.1"/>
    <property type="molecule type" value="Genomic_DNA"/>
</dbReference>
<dbReference type="InterPro" id="IPR050832">
    <property type="entry name" value="Bact_Acetyltransf"/>
</dbReference>
<keyword evidence="5" id="KW-1185">Reference proteome</keyword>
<protein>
    <submittedName>
        <fullName evidence="4">RimJ/RimL family protein N-acetyltransferase</fullName>
    </submittedName>
</protein>
<proteinExistence type="predicted"/>
<dbReference type="GO" id="GO:0016747">
    <property type="term" value="F:acyltransferase activity, transferring groups other than amino-acyl groups"/>
    <property type="evidence" value="ECO:0007669"/>
    <property type="project" value="InterPro"/>
</dbReference>
<dbReference type="PANTHER" id="PTHR43877:SF2">
    <property type="entry name" value="AMINOALKYLPHOSPHONATE N-ACETYLTRANSFERASE-RELATED"/>
    <property type="match status" value="1"/>
</dbReference>
<dbReference type="SUPFAM" id="SSF55729">
    <property type="entry name" value="Acyl-CoA N-acyltransferases (Nat)"/>
    <property type="match status" value="1"/>
</dbReference>
<evidence type="ECO:0000313" key="4">
    <source>
        <dbReference type="EMBL" id="MBB6514396.1"/>
    </source>
</evidence>
<evidence type="ECO:0000256" key="1">
    <source>
        <dbReference type="ARBA" id="ARBA00022679"/>
    </source>
</evidence>
<evidence type="ECO:0000256" key="2">
    <source>
        <dbReference type="ARBA" id="ARBA00023315"/>
    </source>
</evidence>
<name>A0A841RSV4_9BACI</name>
<sequence length="166" mass="18840">MKIRKLISADADEYFSLRLEALQDSPTAFATTYEEEKNQSAEKYKLSFNNSTQATTIGAFKDSQLVGVVTLVKEQHMKLSHRVNLVAMYVKPEERGRGLGKELILTAIEYAKNLGGIEQIYLSVLATNVFAKKLYVSCGFEIFGNDKRALKFNNTYYDEELMVLFL</sequence>
<dbReference type="PROSITE" id="PS51186">
    <property type="entry name" value="GNAT"/>
    <property type="match status" value="1"/>
</dbReference>
<keyword evidence="2" id="KW-0012">Acyltransferase</keyword>
<dbReference type="InterPro" id="IPR000182">
    <property type="entry name" value="GNAT_dom"/>
</dbReference>
<feature type="domain" description="N-acetyltransferase" evidence="3">
    <location>
        <begin position="1"/>
        <end position="166"/>
    </location>
</feature>
<organism evidence="4 5">
    <name type="scientific">Gracilibacillus halotolerans</name>
    <dbReference type="NCBI Taxonomy" id="74386"/>
    <lineage>
        <taxon>Bacteria</taxon>
        <taxon>Bacillati</taxon>
        <taxon>Bacillota</taxon>
        <taxon>Bacilli</taxon>
        <taxon>Bacillales</taxon>
        <taxon>Bacillaceae</taxon>
        <taxon>Gracilibacillus</taxon>
    </lineage>
</organism>
<gene>
    <name evidence="4" type="ORF">GGQ92_003222</name>
</gene>
<dbReference type="RefSeq" id="WP_184251254.1">
    <property type="nucleotide sequence ID" value="NZ_BAAACU010000038.1"/>
</dbReference>
<evidence type="ECO:0000259" key="3">
    <source>
        <dbReference type="PROSITE" id="PS51186"/>
    </source>
</evidence>
<keyword evidence="1 4" id="KW-0808">Transferase</keyword>
<dbReference type="Proteomes" id="UP000572212">
    <property type="component" value="Unassembled WGS sequence"/>
</dbReference>